<keyword evidence="3" id="KW-1185">Reference proteome</keyword>
<evidence type="ECO:0000313" key="3">
    <source>
        <dbReference type="Proteomes" id="UP001153050"/>
    </source>
</evidence>
<accession>A0ABM9EG23</accession>
<proteinExistence type="predicted"/>
<name>A0ABM9EG23_9HYPH</name>
<sequence length="70" mass="7863">MLCAKPNDQPQGRPFPEPDAHNLHTAALDRSPDIRTVAVYRKKMPAAATETKPFDKPAPIRAKCLLKIQW</sequence>
<gene>
    <name evidence="2" type="ORF">MES5069_680011</name>
</gene>
<evidence type="ECO:0000256" key="1">
    <source>
        <dbReference type="SAM" id="MobiDB-lite"/>
    </source>
</evidence>
<organism evidence="2 3">
    <name type="scientific">Mesorhizobium escarrei</name>
    <dbReference type="NCBI Taxonomy" id="666018"/>
    <lineage>
        <taxon>Bacteria</taxon>
        <taxon>Pseudomonadati</taxon>
        <taxon>Pseudomonadota</taxon>
        <taxon>Alphaproteobacteria</taxon>
        <taxon>Hyphomicrobiales</taxon>
        <taxon>Phyllobacteriaceae</taxon>
        <taxon>Mesorhizobium</taxon>
    </lineage>
</organism>
<protein>
    <submittedName>
        <fullName evidence="2">Uncharacterized protein</fullName>
    </submittedName>
</protein>
<feature type="region of interest" description="Disordered" evidence="1">
    <location>
        <begin position="1"/>
        <end position="28"/>
    </location>
</feature>
<evidence type="ECO:0000313" key="2">
    <source>
        <dbReference type="EMBL" id="CAH2408301.1"/>
    </source>
</evidence>
<comment type="caution">
    <text evidence="2">The sequence shown here is derived from an EMBL/GenBank/DDBJ whole genome shotgun (WGS) entry which is preliminary data.</text>
</comment>
<dbReference type="EMBL" id="CAKXZT010000166">
    <property type="protein sequence ID" value="CAH2408301.1"/>
    <property type="molecule type" value="Genomic_DNA"/>
</dbReference>
<dbReference type="Proteomes" id="UP001153050">
    <property type="component" value="Unassembled WGS sequence"/>
</dbReference>
<reference evidence="2 3" key="1">
    <citation type="submission" date="2022-03" db="EMBL/GenBank/DDBJ databases">
        <authorList>
            <person name="Brunel B."/>
        </authorList>
    </citation>
    <scope>NUCLEOTIDE SEQUENCE [LARGE SCALE GENOMIC DNA]</scope>
    <source>
        <strain evidence="2">STM5069sample</strain>
    </source>
</reference>